<evidence type="ECO:0000313" key="2">
    <source>
        <dbReference type="EMBL" id="PHK00438.1"/>
    </source>
</evidence>
<comment type="caution">
    <text evidence="2">The sequence shown here is derived from an EMBL/GenBank/DDBJ whole genome shotgun (WGS) entry which is preliminary data.</text>
</comment>
<protein>
    <submittedName>
        <fullName evidence="2">Uncharacterized protein</fullName>
    </submittedName>
</protein>
<dbReference type="AlphaFoldDB" id="A0A9Q6EJK6"/>
<evidence type="ECO:0000256" key="1">
    <source>
        <dbReference type="SAM" id="Phobius"/>
    </source>
</evidence>
<gene>
    <name evidence="2" type="ORF">VF08_24055</name>
</gene>
<proteinExistence type="predicted"/>
<sequence length="470" mass="53214">MKNFNLSLYAFHLCHTFTDLPGEVVKDANLLWEKLVEVGETSLTSLDLKYLRSKLICYENGKYEPKRQQGRKTEWLTDAGILDLGSLSTTEGFKIHANLQPFLLHDTYAVDLTLFAESPNISIDIPQLQHFKPSSLLPSRIQASLGQTLWIYGEVDPSEDCDTLAKKFAIALVADTNLNPVATEKGKLFGSLLFEYQALDPDEPDNPAKQCHILIVINNSQAATGTLAEKAYDWLRDLLCIYHKILYIYQLARQSYREARIIYSGLEENIEEFNNLISKNPTQLSDLKKLMGEIPKKNFDYARCLQDLQIHHTAINTNINNYKICLEEIHTIGSGNSPKAWQDFLNKDCKKWQQQIQTDINYLTPGQELFGQLVDTIRGIVETEQTESDRSLENTIQILGIGFGGGAIISGVVVQHIDKIPIPLISPNNPPNPFYASLILSVLATCFFIGIGWLITKRQYYPRKRNSNKD</sequence>
<dbReference type="Proteomes" id="UP000222310">
    <property type="component" value="Unassembled WGS sequence"/>
</dbReference>
<evidence type="ECO:0000313" key="3">
    <source>
        <dbReference type="Proteomes" id="UP000222310"/>
    </source>
</evidence>
<dbReference type="RefSeq" id="WP_099065769.1">
    <property type="nucleotide sequence ID" value="NZ_LAHD01000081.1"/>
</dbReference>
<organism evidence="2 3">
    <name type="scientific">Nostoc linckia z8</name>
    <dbReference type="NCBI Taxonomy" id="1628746"/>
    <lineage>
        <taxon>Bacteria</taxon>
        <taxon>Bacillati</taxon>
        <taxon>Cyanobacteriota</taxon>
        <taxon>Cyanophyceae</taxon>
        <taxon>Nostocales</taxon>
        <taxon>Nostocaceae</taxon>
        <taxon>Nostoc</taxon>
    </lineage>
</organism>
<keyword evidence="1" id="KW-0472">Membrane</keyword>
<keyword evidence="1" id="KW-1133">Transmembrane helix</keyword>
<dbReference type="GeneID" id="57091949"/>
<keyword evidence="1" id="KW-0812">Transmembrane</keyword>
<dbReference type="EMBL" id="LAHD01000081">
    <property type="protein sequence ID" value="PHK00438.1"/>
    <property type="molecule type" value="Genomic_DNA"/>
</dbReference>
<feature type="transmembrane region" description="Helical" evidence="1">
    <location>
        <begin position="434"/>
        <end position="455"/>
    </location>
</feature>
<reference evidence="2 3" key="1">
    <citation type="submission" date="2015-02" db="EMBL/GenBank/DDBJ databases">
        <title>Nostoc linckia genome annotation.</title>
        <authorList>
            <person name="Zhou Z."/>
        </authorList>
    </citation>
    <scope>NUCLEOTIDE SEQUENCE [LARGE SCALE GENOMIC DNA]</scope>
    <source>
        <strain evidence="3">z8</strain>
    </source>
</reference>
<name>A0A9Q6EJK6_NOSLI</name>
<accession>A0A9Q6EJK6</accession>